<accession>A0A1I4VAF9</accession>
<dbReference type="OrthoDB" id="1024829at2"/>
<protein>
    <submittedName>
        <fullName evidence="1">Uncharacterized protein</fullName>
    </submittedName>
</protein>
<name>A0A1I4VAF9_9PROT</name>
<keyword evidence="2" id="KW-1185">Reference proteome</keyword>
<organism evidence="1 2">
    <name type="scientific">Nitrosomonas communis</name>
    <dbReference type="NCBI Taxonomy" id="44574"/>
    <lineage>
        <taxon>Bacteria</taxon>
        <taxon>Pseudomonadati</taxon>
        <taxon>Pseudomonadota</taxon>
        <taxon>Betaproteobacteria</taxon>
        <taxon>Nitrosomonadales</taxon>
        <taxon>Nitrosomonadaceae</taxon>
        <taxon>Nitrosomonas</taxon>
    </lineage>
</organism>
<dbReference type="EMBL" id="FOUB01000078">
    <property type="protein sequence ID" value="SFM97990.1"/>
    <property type="molecule type" value="Genomic_DNA"/>
</dbReference>
<sequence length="95" mass="10578">MPRQDYRFNACVAKQLADSGYCSTKKLHYHGVQVPIGRRTPGSLPIPEYIGVTGASGHDDKIFDQIRPQLHSNELCMVIKLINGPMLKTSGKLRI</sequence>
<evidence type="ECO:0000313" key="1">
    <source>
        <dbReference type="EMBL" id="SFM97990.1"/>
    </source>
</evidence>
<reference evidence="2" key="1">
    <citation type="submission" date="2016-10" db="EMBL/GenBank/DDBJ databases">
        <authorList>
            <person name="Varghese N."/>
            <person name="Submissions S."/>
        </authorList>
    </citation>
    <scope>NUCLEOTIDE SEQUENCE [LARGE SCALE GENOMIC DNA]</scope>
    <source>
        <strain evidence="2">Nm44</strain>
    </source>
</reference>
<dbReference type="RefSeq" id="WP_143083517.1">
    <property type="nucleotide sequence ID" value="NZ_FOUB01000078.1"/>
</dbReference>
<gene>
    <name evidence="1" type="ORF">SAMN05421863_107812</name>
</gene>
<dbReference type="AlphaFoldDB" id="A0A1I4VAF9"/>
<proteinExistence type="predicted"/>
<dbReference type="Proteomes" id="UP000183287">
    <property type="component" value="Unassembled WGS sequence"/>
</dbReference>
<evidence type="ECO:0000313" key="2">
    <source>
        <dbReference type="Proteomes" id="UP000183287"/>
    </source>
</evidence>
<dbReference type="STRING" id="44574.AAW31_04640"/>